<evidence type="ECO:0000313" key="2">
    <source>
        <dbReference type="Proteomes" id="UP000076476"/>
    </source>
</evidence>
<dbReference type="STRING" id="33936.AZI98_18340"/>
<comment type="caution">
    <text evidence="1">The sequence shown here is derived from an EMBL/GenBank/DDBJ whole genome shotgun (WGS) entry which is preliminary data.</text>
</comment>
<reference evidence="1 2" key="1">
    <citation type="submission" date="2016-04" db="EMBL/GenBank/DDBJ databases">
        <title>Draft genome sequence of Aeribacillus pallidus 8m3 from petroleum reservoir.</title>
        <authorList>
            <person name="Poltaraus A.B."/>
            <person name="Nazina T.N."/>
            <person name="Tourova T.P."/>
            <person name="Malakho S.M."/>
            <person name="Korshunova A.V."/>
            <person name="Sokolova D.S."/>
        </authorList>
    </citation>
    <scope>NUCLEOTIDE SEQUENCE [LARGE SCALE GENOMIC DNA]</scope>
    <source>
        <strain evidence="1 2">8m3</strain>
    </source>
</reference>
<keyword evidence="2" id="KW-1185">Reference proteome</keyword>
<sequence>MLKRKKPKFNIGDQVVITLYGTLGTITNIHTMDEEFLYEINYSEILYFEHSLQFLSEYDGTVFESETVEVELMFGIGDLVYVKGYGDEIFKIVGYRTELWRYKDDAWEEVIYELVRVRDGEWMESSADELKLAVSKKEADQHLQNIHIIQHIAGMGAQKNASAPMNSQKNEKKTKPMQQEIIDSLLDLYNDYKGLYDLFGDKKYKEMMDVVIQYLKKMSRLP</sequence>
<dbReference type="Proteomes" id="UP000076476">
    <property type="component" value="Unassembled WGS sequence"/>
</dbReference>
<gene>
    <name evidence="1" type="ORF">AZI98_18340</name>
</gene>
<dbReference type="AlphaFoldDB" id="A0A167YXH7"/>
<evidence type="ECO:0008006" key="3">
    <source>
        <dbReference type="Google" id="ProtNLM"/>
    </source>
</evidence>
<evidence type="ECO:0000313" key="1">
    <source>
        <dbReference type="EMBL" id="KZN94663.1"/>
    </source>
</evidence>
<name>A0A167YXH7_9BACI</name>
<proteinExistence type="predicted"/>
<accession>A0A167YXH7</accession>
<organism evidence="1 2">
    <name type="scientific">Aeribacillus pallidus</name>
    <dbReference type="NCBI Taxonomy" id="33936"/>
    <lineage>
        <taxon>Bacteria</taxon>
        <taxon>Bacillati</taxon>
        <taxon>Bacillota</taxon>
        <taxon>Bacilli</taxon>
        <taxon>Bacillales</taxon>
        <taxon>Bacillaceae</taxon>
        <taxon>Aeribacillus</taxon>
    </lineage>
</organism>
<dbReference type="EMBL" id="LWBR01000079">
    <property type="protein sequence ID" value="KZN94663.1"/>
    <property type="molecule type" value="Genomic_DNA"/>
</dbReference>
<dbReference type="OrthoDB" id="2629010at2"/>
<protein>
    <recommendedName>
        <fullName evidence="3">YodN</fullName>
    </recommendedName>
</protein>